<comment type="caution">
    <text evidence="2">The sequence shown here is derived from an EMBL/GenBank/DDBJ whole genome shotgun (WGS) entry which is preliminary data.</text>
</comment>
<protein>
    <submittedName>
        <fullName evidence="2">RecB family nuclease</fullName>
    </submittedName>
</protein>
<dbReference type="InterPro" id="IPR019993">
    <property type="entry name" value="RecB_nuclease_TM0106_put"/>
</dbReference>
<dbReference type="Pfam" id="PF13482">
    <property type="entry name" value="RNase_H_2"/>
    <property type="match status" value="1"/>
</dbReference>
<dbReference type="NCBIfam" id="TIGR03491">
    <property type="entry name" value="TM0106 family RecB-like putative nuclease"/>
    <property type="match status" value="1"/>
</dbReference>
<gene>
    <name evidence="2" type="ORF">M2280_003515</name>
</gene>
<name>A0ABT6MD94_9NOCA</name>
<evidence type="ECO:0000313" key="2">
    <source>
        <dbReference type="EMBL" id="MDH6282287.1"/>
    </source>
</evidence>
<organism evidence="2 3">
    <name type="scientific">Prescottella agglutinans</name>
    <dbReference type="NCBI Taxonomy" id="1644129"/>
    <lineage>
        <taxon>Bacteria</taxon>
        <taxon>Bacillati</taxon>
        <taxon>Actinomycetota</taxon>
        <taxon>Actinomycetes</taxon>
        <taxon>Mycobacteriales</taxon>
        <taxon>Nocardiaceae</taxon>
        <taxon>Prescottella</taxon>
    </lineage>
</organism>
<dbReference type="InterPro" id="IPR038720">
    <property type="entry name" value="YprB_RNase_H-like_dom"/>
</dbReference>
<feature type="domain" description="YprB ribonuclease H-like" evidence="1">
    <location>
        <begin position="469"/>
        <end position="552"/>
    </location>
</feature>
<proteinExistence type="predicted"/>
<keyword evidence="3" id="KW-1185">Reference proteome</keyword>
<reference evidence="2 3" key="1">
    <citation type="submission" date="2023-04" db="EMBL/GenBank/DDBJ databases">
        <title>Forest soil microbial communities from Buena Vista Peninsula, Colon Province, Panama.</title>
        <authorList>
            <person name="Bouskill N."/>
        </authorList>
    </citation>
    <scope>NUCLEOTIDE SEQUENCE [LARGE SCALE GENOMIC DNA]</scope>
    <source>
        <strain evidence="2 3">CFH S0262</strain>
    </source>
</reference>
<evidence type="ECO:0000313" key="3">
    <source>
        <dbReference type="Proteomes" id="UP001160334"/>
    </source>
</evidence>
<accession>A0ABT6MD94</accession>
<evidence type="ECO:0000259" key="1">
    <source>
        <dbReference type="Pfam" id="PF13482"/>
    </source>
</evidence>
<dbReference type="EMBL" id="JARXVC010000009">
    <property type="protein sequence ID" value="MDH6282287.1"/>
    <property type="molecule type" value="Genomic_DNA"/>
</dbReference>
<dbReference type="Proteomes" id="UP001160334">
    <property type="component" value="Unassembled WGS sequence"/>
</dbReference>
<sequence length="566" mass="62313">MLVAFGFTLGEHIIFHIVCSPIGPQDGAGTAEAAPVRRDASGAVEAPVLLEPGALTRCRHRIHLDATYPDQLVGVPENTGVKQRQEAAAAQREAVRVRLADADPDAWVRIEPDGPAGQRARATLEACRSGAAKIWGAVLPSERDTGRRGRVEILLRDADRGGYIPVIVVNHKVTDPGSGATTSGLFEWAPAVDETRKVRAQLRDQMRLAHVYRMLERHGLASPSVLGGAIGYGADCVLVHDLSTVLDDYDERFADRIAVARGEVPTVPSQIGECRSCPWWPGCRAKLEETHDVSLVASGSRADVLRERGVRTIEQLAAWEGDAPEEWPHNSFHDTVVTAKAWLAGAQLVRRNETVTVTRADVEVDVDMESYQEHGAYLWGTLLNVAGTSVYRPFVSWDPVPTVDEARSFAEFWTWLMAERAGAAAVGKTFAAYCYSRAAEDKWLLDSARRFAGVEGIPTVAEIREFIDSPQWVDIYQAVGENFVCPNGKGLKKIAPVAGFHWRDAEASGEASMSWYREAVGYDGEPDLTQRQRLLEYNEDDVIATKVLREWMSERAVEEIPHESDL</sequence>